<name>A0A1I8AUR7_9BILA</name>
<evidence type="ECO:0000256" key="1">
    <source>
        <dbReference type="SAM" id="MobiDB-lite"/>
    </source>
</evidence>
<keyword evidence="2" id="KW-1185">Reference proteome</keyword>
<accession>A0A1I8AUR7</accession>
<evidence type="ECO:0000313" key="3">
    <source>
        <dbReference type="WBParaSite" id="L893_g9100.t1"/>
    </source>
</evidence>
<protein>
    <submittedName>
        <fullName evidence="3">Uncharacterized protein</fullName>
    </submittedName>
</protein>
<dbReference type="WBParaSite" id="L893_g9100.t1">
    <property type="protein sequence ID" value="L893_g9100.t1"/>
    <property type="gene ID" value="L893_g9100"/>
</dbReference>
<proteinExistence type="predicted"/>
<dbReference type="AlphaFoldDB" id="A0A1I8AUR7"/>
<organism evidence="2 3">
    <name type="scientific">Steinernema glaseri</name>
    <dbReference type="NCBI Taxonomy" id="37863"/>
    <lineage>
        <taxon>Eukaryota</taxon>
        <taxon>Metazoa</taxon>
        <taxon>Ecdysozoa</taxon>
        <taxon>Nematoda</taxon>
        <taxon>Chromadorea</taxon>
        <taxon>Rhabditida</taxon>
        <taxon>Tylenchina</taxon>
        <taxon>Panagrolaimomorpha</taxon>
        <taxon>Strongyloidoidea</taxon>
        <taxon>Steinernematidae</taxon>
        <taxon>Steinernema</taxon>
    </lineage>
</organism>
<evidence type="ECO:0000313" key="2">
    <source>
        <dbReference type="Proteomes" id="UP000095287"/>
    </source>
</evidence>
<reference evidence="3" key="1">
    <citation type="submission" date="2016-11" db="UniProtKB">
        <authorList>
            <consortium name="WormBaseParasite"/>
        </authorList>
    </citation>
    <scope>IDENTIFICATION</scope>
</reference>
<dbReference type="Proteomes" id="UP000095287">
    <property type="component" value="Unplaced"/>
</dbReference>
<feature type="region of interest" description="Disordered" evidence="1">
    <location>
        <begin position="92"/>
        <end position="116"/>
    </location>
</feature>
<feature type="compositionally biased region" description="Low complexity" evidence="1">
    <location>
        <begin position="92"/>
        <end position="101"/>
    </location>
</feature>
<feature type="compositionally biased region" description="Pro residues" evidence="1">
    <location>
        <begin position="102"/>
        <end position="112"/>
    </location>
</feature>
<sequence>MQIIADLLIDAAVHSRATPLASSAAAAATAANEETVESTALETAVAACQDGVAPSARVLYVTPPSTGGGGARTPRRTPPSALFKWPRSLEELSSPLESPAPGGSPPGDGPSPEPEDFLLLLFPPLTILEASGGGLWKKQETGLGEERPHERFIGEGGKGRNASFLRKRSINVFLKVAEFTRDLQCSRPSGSWIPSIWKSEPGRGGIRSGHSLHPEFTDNILYFFILILILLNLDMNREMNALKSASLAFDGGISRPVSYFNIYHMESEILQFAMTTFLPFDTACRRSSHPFVTSSFYGYWIRDKYDLIWTRTRVMNTSASIRIRTGKEDSVDSRSDRNPRSNENANCSVMVMVTSTIYRPI</sequence>